<protein>
    <recommendedName>
        <fullName evidence="4">Lipoprotein</fullName>
    </recommendedName>
</protein>
<organism evidence="2 3">
    <name type="scientific">Haliangium ochraceum (strain DSM 14365 / JCM 11303 / SMP-2)</name>
    <dbReference type="NCBI Taxonomy" id="502025"/>
    <lineage>
        <taxon>Bacteria</taxon>
        <taxon>Pseudomonadati</taxon>
        <taxon>Myxococcota</taxon>
        <taxon>Polyangia</taxon>
        <taxon>Haliangiales</taxon>
        <taxon>Kofleriaceae</taxon>
        <taxon>Haliangium</taxon>
    </lineage>
</organism>
<evidence type="ECO:0000313" key="2">
    <source>
        <dbReference type="EMBL" id="ACY18240.1"/>
    </source>
</evidence>
<reference evidence="2 3" key="1">
    <citation type="journal article" date="2010" name="Stand. Genomic Sci.">
        <title>Complete genome sequence of Haliangium ochraceum type strain (SMP-2).</title>
        <authorList>
            <consortium name="US DOE Joint Genome Institute (JGI-PGF)"/>
            <person name="Ivanova N."/>
            <person name="Daum C."/>
            <person name="Lang E."/>
            <person name="Abt B."/>
            <person name="Kopitz M."/>
            <person name="Saunders E."/>
            <person name="Lapidus A."/>
            <person name="Lucas S."/>
            <person name="Glavina Del Rio T."/>
            <person name="Nolan M."/>
            <person name="Tice H."/>
            <person name="Copeland A."/>
            <person name="Cheng J.F."/>
            <person name="Chen F."/>
            <person name="Bruce D."/>
            <person name="Goodwin L."/>
            <person name="Pitluck S."/>
            <person name="Mavromatis K."/>
            <person name="Pati A."/>
            <person name="Mikhailova N."/>
            <person name="Chen A."/>
            <person name="Palaniappan K."/>
            <person name="Land M."/>
            <person name="Hauser L."/>
            <person name="Chang Y.J."/>
            <person name="Jeffries C.D."/>
            <person name="Detter J.C."/>
            <person name="Brettin T."/>
            <person name="Rohde M."/>
            <person name="Goker M."/>
            <person name="Bristow J."/>
            <person name="Markowitz V."/>
            <person name="Eisen J.A."/>
            <person name="Hugenholtz P."/>
            <person name="Kyrpides N.C."/>
            <person name="Klenk H.P."/>
        </authorList>
    </citation>
    <scope>NUCLEOTIDE SEQUENCE [LARGE SCALE GENOMIC DNA]</scope>
    <source>
        <strain evidence="3">DSM 14365 / CIP 107738 / JCM 11303 / AJ 13395 / SMP-2</strain>
    </source>
</reference>
<dbReference type="Proteomes" id="UP000001880">
    <property type="component" value="Chromosome"/>
</dbReference>
<dbReference type="EMBL" id="CP001804">
    <property type="protein sequence ID" value="ACY18240.1"/>
    <property type="molecule type" value="Genomic_DNA"/>
</dbReference>
<evidence type="ECO:0000256" key="1">
    <source>
        <dbReference type="SAM" id="SignalP"/>
    </source>
</evidence>
<dbReference type="HOGENOM" id="CLU_2301917_0_0_7"/>
<feature type="signal peptide" evidence="1">
    <location>
        <begin position="1"/>
        <end position="19"/>
    </location>
</feature>
<evidence type="ECO:0000313" key="3">
    <source>
        <dbReference type="Proteomes" id="UP000001880"/>
    </source>
</evidence>
<dbReference type="KEGG" id="hoh:Hoch_5763"/>
<keyword evidence="3" id="KW-1185">Reference proteome</keyword>
<dbReference type="PROSITE" id="PS51257">
    <property type="entry name" value="PROKAR_LIPOPROTEIN"/>
    <property type="match status" value="1"/>
</dbReference>
<sequence length="100" mass="10457">MFRVALPALLLGVSLALGACMLEEVPEADTAASEMLESADFSSAELSEAAADEFGTEDVCPREWLCGDDGAVYPLKAQCEAACSVPCDPEYVCDGTCICP</sequence>
<keyword evidence="1" id="KW-0732">Signal</keyword>
<feature type="chain" id="PRO_5003011246" description="Lipoprotein" evidence="1">
    <location>
        <begin position="20"/>
        <end position="100"/>
    </location>
</feature>
<accession>D0LH95</accession>
<dbReference type="AlphaFoldDB" id="D0LH95"/>
<gene>
    <name evidence="2" type="ordered locus">Hoch_5763</name>
</gene>
<evidence type="ECO:0008006" key="4">
    <source>
        <dbReference type="Google" id="ProtNLM"/>
    </source>
</evidence>
<proteinExistence type="predicted"/>
<name>D0LH95_HALO1</name>